<accession>A0A816X4H7</accession>
<dbReference type="EMBL" id="HG994356">
    <property type="protein sequence ID" value="CAF2141533.1"/>
    <property type="molecule type" value="Genomic_DNA"/>
</dbReference>
<proteinExistence type="predicted"/>
<organism evidence="1">
    <name type="scientific">Brassica napus</name>
    <name type="common">Rape</name>
    <dbReference type="NCBI Taxonomy" id="3708"/>
    <lineage>
        <taxon>Eukaryota</taxon>
        <taxon>Viridiplantae</taxon>
        <taxon>Streptophyta</taxon>
        <taxon>Embryophyta</taxon>
        <taxon>Tracheophyta</taxon>
        <taxon>Spermatophyta</taxon>
        <taxon>Magnoliopsida</taxon>
        <taxon>eudicotyledons</taxon>
        <taxon>Gunneridae</taxon>
        <taxon>Pentapetalae</taxon>
        <taxon>rosids</taxon>
        <taxon>malvids</taxon>
        <taxon>Brassicales</taxon>
        <taxon>Brassicaceae</taxon>
        <taxon>Brassiceae</taxon>
        <taxon>Brassica</taxon>
    </lineage>
</organism>
<protein>
    <submittedName>
        <fullName evidence="1">(rape) hypothetical protein</fullName>
    </submittedName>
</protein>
<gene>
    <name evidence="1" type="ORF">DARMORV10_A02P25740.1</name>
</gene>
<reference evidence="1" key="1">
    <citation type="submission" date="2021-01" db="EMBL/GenBank/DDBJ databases">
        <authorList>
            <consortium name="Genoscope - CEA"/>
            <person name="William W."/>
        </authorList>
    </citation>
    <scope>NUCLEOTIDE SEQUENCE</scope>
</reference>
<name>A0A816X4H7_BRANA</name>
<dbReference type="Proteomes" id="UP001295469">
    <property type="component" value="Chromosome A02"/>
</dbReference>
<evidence type="ECO:0000313" key="1">
    <source>
        <dbReference type="EMBL" id="CAF2141533.1"/>
    </source>
</evidence>
<dbReference type="AlphaFoldDB" id="A0A816X4H7"/>
<sequence>MVEDEIPMMPHNTFPTIRYRRLISIAITSNYENIMPDVVGQVKLIQGTDLQNPRLAFRTVRLVISDNASSLFRDMYIKSVIKYRVILITSVNPRLIKGKLTLTTTTATRFYHDSSIDPIQQFIRKYEVGNHS</sequence>